<evidence type="ECO:0000256" key="4">
    <source>
        <dbReference type="ARBA" id="ARBA00022764"/>
    </source>
</evidence>
<dbReference type="InterPro" id="IPR001029">
    <property type="entry name" value="Flagellin_N"/>
</dbReference>
<comment type="caution">
    <text evidence="8">The sequence shown here is derived from an EMBL/GenBank/DDBJ whole genome shotgun (WGS) entry which is preliminary data.</text>
</comment>
<dbReference type="InterPro" id="IPR010810">
    <property type="entry name" value="Flagellin_hook_IN_motif"/>
</dbReference>
<dbReference type="Pfam" id="PF00669">
    <property type="entry name" value="Flagellin_N"/>
    <property type="match status" value="1"/>
</dbReference>
<evidence type="ECO:0000259" key="6">
    <source>
        <dbReference type="Pfam" id="PF00669"/>
    </source>
</evidence>
<keyword evidence="4" id="KW-0574">Periplasm</keyword>
<organism evidence="8 9">
    <name type="scientific">Brachyspira aalborgi</name>
    <dbReference type="NCBI Taxonomy" id="29522"/>
    <lineage>
        <taxon>Bacteria</taxon>
        <taxon>Pseudomonadati</taxon>
        <taxon>Spirochaetota</taxon>
        <taxon>Spirochaetia</taxon>
        <taxon>Brachyspirales</taxon>
        <taxon>Brachyspiraceae</taxon>
        <taxon>Brachyspira</taxon>
    </lineage>
</organism>
<comment type="function">
    <text evidence="1">Component of the core of the flagella.</text>
</comment>
<dbReference type="InterPro" id="IPR001492">
    <property type="entry name" value="Flagellin"/>
</dbReference>
<evidence type="ECO:0000256" key="5">
    <source>
        <dbReference type="ARBA" id="ARBA00023143"/>
    </source>
</evidence>
<keyword evidence="8" id="KW-0282">Flagellum</keyword>
<dbReference type="SUPFAM" id="SSF64518">
    <property type="entry name" value="Phase 1 flagellin"/>
    <property type="match status" value="1"/>
</dbReference>
<feature type="domain" description="Flagellin N-terminal" evidence="6">
    <location>
        <begin position="9"/>
        <end position="138"/>
    </location>
</feature>
<dbReference type="NCBIfam" id="NF005187">
    <property type="entry name" value="PRK06663.1"/>
    <property type="match status" value="1"/>
</dbReference>
<dbReference type="GO" id="GO:0055040">
    <property type="term" value="C:periplasmic flagellum"/>
    <property type="evidence" value="ECO:0007669"/>
    <property type="project" value="UniProtKB-SubCell"/>
</dbReference>
<reference evidence="8 9" key="1">
    <citation type="journal article" date="1992" name="Lakartidningen">
        <title>[Penicillin V and not amoxicillin is the first choice preparation in acute otitis].</title>
        <authorList>
            <person name="Kamme C."/>
            <person name="Lundgren K."/>
            <person name="Prellner K."/>
        </authorList>
    </citation>
    <scope>NUCLEOTIDE SEQUENCE [LARGE SCALE GENOMIC DNA]</scope>
    <source>
        <strain evidence="8 9">W1</strain>
    </source>
</reference>
<dbReference type="Pfam" id="PF07196">
    <property type="entry name" value="Flagellin_IN"/>
    <property type="match status" value="1"/>
</dbReference>
<dbReference type="Gene3D" id="1.20.1330.10">
    <property type="entry name" value="f41 fragment of flagellin, N-terminal domain"/>
    <property type="match status" value="2"/>
</dbReference>
<keyword evidence="5" id="KW-0975">Bacterial flagellum</keyword>
<dbReference type="GO" id="GO:0005198">
    <property type="term" value="F:structural molecule activity"/>
    <property type="evidence" value="ECO:0007669"/>
    <property type="project" value="InterPro"/>
</dbReference>
<dbReference type="InterPro" id="IPR046358">
    <property type="entry name" value="Flagellin_C"/>
</dbReference>
<feature type="domain" description="Flagellin C-terminal" evidence="7">
    <location>
        <begin position="333"/>
        <end position="402"/>
    </location>
</feature>
<evidence type="ECO:0000256" key="3">
    <source>
        <dbReference type="ARBA" id="ARBA00005709"/>
    </source>
</evidence>
<accession>A0A5C8CL59</accession>
<gene>
    <name evidence="8" type="ORF">EPJ80_02700</name>
</gene>
<sequence>MRVTEQAQFNRTVSTIKRNYTELEASQTRLSTGQRVQYPHQNVTSTINSIYYRTRMSSLDRYQNNIVDGKERLNIAYDSMGSITQALARARDLAVQGANSTYSAEDRNKMAMEIEEMLERVYDISKTQSKGEFIFSGTSIKTEPFRAFYSHDEKAGRSIIKSVMYEGDANKQNREVENGQYINVGTPGNYIFWGTNMEIMSTMDASAYIASENQDIMIDDMTISIKQGDNIEAIVQRINDANGDVRASIGDLRGGAKVIQLRTSTPHKILLQDLAGGTVLQDIGLVRAGAGNTYENNYEPSALVTGKSIFETLIYLRDAMLNDDVRAIGSEALGYIDSAIDNVTTVQANASSKVTRLDMGFTNFEDQKLAIHEALAKNENIDYSEEIVNFNMWQYAHTASLQTAGRLLGRTLMDYLRQ</sequence>
<evidence type="ECO:0000313" key="8">
    <source>
        <dbReference type="EMBL" id="TXJ13665.1"/>
    </source>
</evidence>
<dbReference type="GO" id="GO:0009424">
    <property type="term" value="C:bacterial-type flagellum hook"/>
    <property type="evidence" value="ECO:0007669"/>
    <property type="project" value="InterPro"/>
</dbReference>
<name>A0A5C8CL59_9SPIR</name>
<dbReference type="GO" id="GO:0071973">
    <property type="term" value="P:bacterial-type flagellum-dependent cell motility"/>
    <property type="evidence" value="ECO:0007669"/>
    <property type="project" value="InterPro"/>
</dbReference>
<dbReference type="RefSeq" id="WP_147757791.1">
    <property type="nucleotide sequence ID" value="NZ_SAXT01000001.1"/>
</dbReference>
<evidence type="ECO:0000313" key="9">
    <source>
        <dbReference type="Proteomes" id="UP000325116"/>
    </source>
</evidence>
<evidence type="ECO:0000256" key="1">
    <source>
        <dbReference type="ARBA" id="ARBA00004095"/>
    </source>
</evidence>
<dbReference type="AlphaFoldDB" id="A0A5C8CL59"/>
<comment type="similarity">
    <text evidence="3">Belongs to the bacterial flagellin family.</text>
</comment>
<comment type="subcellular location">
    <subcellularLocation>
        <location evidence="2">Periplasmic flagellum</location>
    </subcellularLocation>
</comment>
<dbReference type="PANTHER" id="PTHR42792">
    <property type="entry name" value="FLAGELLIN"/>
    <property type="match status" value="1"/>
</dbReference>
<evidence type="ECO:0000259" key="7">
    <source>
        <dbReference type="Pfam" id="PF00700"/>
    </source>
</evidence>
<dbReference type="Proteomes" id="UP000325116">
    <property type="component" value="Unassembled WGS sequence"/>
</dbReference>
<dbReference type="InterPro" id="IPR013384">
    <property type="entry name" value="Flagell_FlgL"/>
</dbReference>
<keyword evidence="8" id="KW-0966">Cell projection</keyword>
<dbReference type="PANTHER" id="PTHR42792:SF1">
    <property type="entry name" value="FLAGELLAR HOOK-ASSOCIATED PROTEIN 3"/>
    <property type="match status" value="1"/>
</dbReference>
<proteinExistence type="inferred from homology"/>
<dbReference type="EMBL" id="SAXT01000001">
    <property type="protein sequence ID" value="TXJ13665.1"/>
    <property type="molecule type" value="Genomic_DNA"/>
</dbReference>
<dbReference type="NCBIfam" id="TIGR02550">
    <property type="entry name" value="flagell_flgL"/>
    <property type="match status" value="1"/>
</dbReference>
<keyword evidence="8" id="KW-0969">Cilium</keyword>
<evidence type="ECO:0000256" key="2">
    <source>
        <dbReference type="ARBA" id="ARBA00004631"/>
    </source>
</evidence>
<dbReference type="Pfam" id="PF00700">
    <property type="entry name" value="Flagellin_C"/>
    <property type="match status" value="1"/>
</dbReference>
<protein>
    <submittedName>
        <fullName evidence="8">Flagellar hook-associated protein 3</fullName>
    </submittedName>
</protein>